<feature type="domain" description="GAG-pre-integrase" evidence="2">
    <location>
        <begin position="5"/>
        <end position="64"/>
    </location>
</feature>
<dbReference type="AlphaFoldDB" id="A0A6L2JFD7"/>
<sequence length="541" mass="61000">MASASPICLMARASSTKSWLWHQCLSHLNFDTINDLARNNLVSGLPKFKYNKEHLCPSCEQRKSKRASHPPKPVPNSRKRLHLLHMDLCGPMSVTPLFVKKTSRHNLGANDMHAGEVIPEYDRSSDGYTRCGASQDGKNDATEGLEADNLNTPTLKSSNQVEDQEARPKVFQLNEHVESDEEVDEFIFPKRDKFEQRLAKKNKLKARGTLLIALLDKHQLKFNIHKDAKSLMEAIEKRFREWKTHTLIWRNKVDLDEQILDDLFNNLKIYEAEVKGLSPSSQNTQNIAFVCSYNTDSINESVTAVSISAPSISAASSKATVSTLPNVDSLSDAVTYSFFASQSNIPQLDNEYLKQIDPNDLEEIDLKSPRDNRNKETTRRTILTEVSTLNALVSQCDEVGGYDWSFQDDEEPTNFALMAYTSSKNLSKLLESQVSDKTSLGFDSQVFNSQVFDCEELHNHEYDNRAPKSLENDRYNIGEGYHVVPPPYTGTFMPPKPDLVFTDDPTTSESIANVFNVKSSTNKPSKDMSKTHRPDAPIVED</sequence>
<feature type="region of interest" description="Disordered" evidence="1">
    <location>
        <begin position="125"/>
        <end position="164"/>
    </location>
</feature>
<reference evidence="3" key="1">
    <citation type="journal article" date="2019" name="Sci. Rep.">
        <title>Draft genome of Tanacetum cinerariifolium, the natural source of mosquito coil.</title>
        <authorList>
            <person name="Yamashiro T."/>
            <person name="Shiraishi A."/>
            <person name="Satake H."/>
            <person name="Nakayama K."/>
        </authorList>
    </citation>
    <scope>NUCLEOTIDE SEQUENCE</scope>
</reference>
<dbReference type="InterPro" id="IPR025724">
    <property type="entry name" value="GAG-pre-integrase_dom"/>
</dbReference>
<evidence type="ECO:0000259" key="2">
    <source>
        <dbReference type="Pfam" id="PF13976"/>
    </source>
</evidence>
<evidence type="ECO:0000313" key="3">
    <source>
        <dbReference type="EMBL" id="GEU35287.1"/>
    </source>
</evidence>
<name>A0A6L2JFD7_TANCI</name>
<dbReference type="Pfam" id="PF13976">
    <property type="entry name" value="gag_pre-integrs"/>
    <property type="match status" value="1"/>
</dbReference>
<feature type="compositionally biased region" description="Polar residues" evidence="1">
    <location>
        <begin position="149"/>
        <end position="161"/>
    </location>
</feature>
<proteinExistence type="predicted"/>
<protein>
    <submittedName>
        <fullName evidence="3">Retrovirus-related Pol polyprotein from transposon TNT 1-94</fullName>
    </submittedName>
</protein>
<gene>
    <name evidence="3" type="ORF">Tci_007265</name>
</gene>
<comment type="caution">
    <text evidence="3">The sequence shown here is derived from an EMBL/GenBank/DDBJ whole genome shotgun (WGS) entry which is preliminary data.</text>
</comment>
<accession>A0A6L2JFD7</accession>
<organism evidence="3">
    <name type="scientific">Tanacetum cinerariifolium</name>
    <name type="common">Dalmatian daisy</name>
    <name type="synonym">Chrysanthemum cinerariifolium</name>
    <dbReference type="NCBI Taxonomy" id="118510"/>
    <lineage>
        <taxon>Eukaryota</taxon>
        <taxon>Viridiplantae</taxon>
        <taxon>Streptophyta</taxon>
        <taxon>Embryophyta</taxon>
        <taxon>Tracheophyta</taxon>
        <taxon>Spermatophyta</taxon>
        <taxon>Magnoliopsida</taxon>
        <taxon>eudicotyledons</taxon>
        <taxon>Gunneridae</taxon>
        <taxon>Pentapetalae</taxon>
        <taxon>asterids</taxon>
        <taxon>campanulids</taxon>
        <taxon>Asterales</taxon>
        <taxon>Asteraceae</taxon>
        <taxon>Asteroideae</taxon>
        <taxon>Anthemideae</taxon>
        <taxon>Anthemidinae</taxon>
        <taxon>Tanacetum</taxon>
    </lineage>
</organism>
<feature type="compositionally biased region" description="Basic and acidic residues" evidence="1">
    <location>
        <begin position="524"/>
        <end position="535"/>
    </location>
</feature>
<dbReference type="EMBL" id="BKCJ010000673">
    <property type="protein sequence ID" value="GEU35287.1"/>
    <property type="molecule type" value="Genomic_DNA"/>
</dbReference>
<feature type="region of interest" description="Disordered" evidence="1">
    <location>
        <begin position="515"/>
        <end position="541"/>
    </location>
</feature>
<evidence type="ECO:0000256" key="1">
    <source>
        <dbReference type="SAM" id="MobiDB-lite"/>
    </source>
</evidence>